<dbReference type="EMBL" id="FZTC01000017">
    <property type="protein sequence ID" value="SNU34850.1"/>
    <property type="molecule type" value="Genomic_DNA"/>
</dbReference>
<dbReference type="RefSeq" id="WP_024359668.1">
    <property type="nucleotide sequence ID" value="NZ_CABGKG010000005.1"/>
</dbReference>
<name>A0A285B1R0_9ENTR</name>
<dbReference type="Proteomes" id="UP000220639">
    <property type="component" value="Unassembled WGS sequence"/>
</dbReference>
<keyword evidence="7" id="KW-1185">Reference proteome</keyword>
<sequence>MQIIYPSDYFNLNRVDENYEDEFNCASDNGVKCVLLSSQHLLDSKIKLSGNLEAHAPVIWRGWMLKQKEYKTLYNTVKSHSAEMLVSPDDYASCHYITGWYGTCSDYTPETILLTENDDFEKITSRLKWPSYFVKDYVKSLTTSRGSIAKNAEEIQGILAHIKQYRGEIEGGVVLRKVEDLKPETERRYFSFYGNVYSADDVIPAIVHEIAKHISSPFFSIDMVETASSNLRLIEIGDGQVSDIKEWDVQKFVKMIVKASVSG</sequence>
<evidence type="ECO:0000259" key="1">
    <source>
        <dbReference type="Pfam" id="PF14243"/>
    </source>
</evidence>
<evidence type="ECO:0000313" key="7">
    <source>
        <dbReference type="Proteomes" id="UP001458070"/>
    </source>
</evidence>
<feature type="domain" description="ATP-grasp" evidence="1">
    <location>
        <begin position="126"/>
        <end position="256"/>
    </location>
</feature>
<evidence type="ECO:0000313" key="4">
    <source>
        <dbReference type="EMBL" id="SNU34850.1"/>
    </source>
</evidence>
<dbReference type="Proteomes" id="UP001458070">
    <property type="component" value="Unassembled WGS sequence"/>
</dbReference>
<reference evidence="5" key="2">
    <citation type="submission" date="2017-08" db="EMBL/GenBank/DDBJ databases">
        <authorList>
            <person name="Brisse S."/>
        </authorList>
    </citation>
    <scope>NUCLEOTIDE SEQUENCE [LARGE SCALE GENOMIC DNA]</scope>
    <source>
        <strain evidence="5">06D021</strain>
    </source>
</reference>
<accession>A0A285B1R0</accession>
<evidence type="ECO:0000313" key="6">
    <source>
        <dbReference type="Proteomes" id="UP000557483"/>
    </source>
</evidence>
<dbReference type="EMBL" id="JBCGEM010000028">
    <property type="protein sequence ID" value="MEM0627184.1"/>
    <property type="molecule type" value="Genomic_DNA"/>
</dbReference>
<reference evidence="3 7" key="4">
    <citation type="submission" date="2024-04" db="EMBL/GenBank/DDBJ databases">
        <title>Draft genome assemblies of urinary isolates.</title>
        <authorList>
            <person name="Appleberry H."/>
            <person name="Kula A."/>
            <person name="Wolfe A.J."/>
            <person name="Putonti C."/>
        </authorList>
    </citation>
    <scope>NUCLEOTIDE SEQUENCE [LARGE SCALE GENOMIC DNA]</scope>
    <source>
        <strain evidence="3 7">UMB12529</strain>
    </source>
</reference>
<evidence type="ECO:0000313" key="2">
    <source>
        <dbReference type="EMBL" id="MBA8127547.1"/>
    </source>
</evidence>
<evidence type="ECO:0000313" key="5">
    <source>
        <dbReference type="Proteomes" id="UP000220639"/>
    </source>
</evidence>
<dbReference type="GeneID" id="97396202"/>
<reference evidence="2 6" key="3">
    <citation type="submission" date="2020-06" db="EMBL/GenBank/DDBJ databases">
        <title>REHAB project genomes.</title>
        <authorList>
            <person name="Shaw L.P."/>
        </authorList>
    </citation>
    <scope>NUCLEOTIDE SEQUENCE [LARGE SCALE GENOMIC DNA]</scope>
    <source>
        <strain evidence="2 6">RHBSTW-00092</strain>
    </source>
</reference>
<dbReference type="Proteomes" id="UP000557483">
    <property type="component" value="Unassembled WGS sequence"/>
</dbReference>
<dbReference type="Pfam" id="PF14243">
    <property type="entry name" value="R2K_3"/>
    <property type="match status" value="1"/>
</dbReference>
<dbReference type="EMBL" id="JABXRN010000001">
    <property type="protein sequence ID" value="MBA8127547.1"/>
    <property type="molecule type" value="Genomic_DNA"/>
</dbReference>
<proteinExistence type="predicted"/>
<evidence type="ECO:0000313" key="3">
    <source>
        <dbReference type="EMBL" id="MEM0627184.1"/>
    </source>
</evidence>
<gene>
    <name evidence="3" type="ORF">AAFL32_25215</name>
    <name evidence="2" type="ORF">HV064_27100</name>
    <name evidence="4" type="ORF">KOSB73_240017</name>
</gene>
<reference evidence="4" key="1">
    <citation type="submission" date="2017-08" db="EMBL/GenBank/DDBJ databases">
        <authorList>
            <person name="de Groot N.N."/>
        </authorList>
    </citation>
    <scope>NUCLEOTIDE SEQUENCE [LARGE SCALE GENOMIC DNA]</scope>
    <source>
        <strain evidence="4">06D021</strain>
    </source>
</reference>
<dbReference type="AlphaFoldDB" id="A0A285B1R0"/>
<dbReference type="InterPro" id="IPR025643">
    <property type="entry name" value="R2K_3"/>
</dbReference>
<protein>
    <submittedName>
        <fullName evidence="2">ATP-grasp domain-containing protein</fullName>
    </submittedName>
</protein>
<organism evidence="4 5">
    <name type="scientific">Klebsiella grimontii</name>
    <dbReference type="NCBI Taxonomy" id="2058152"/>
    <lineage>
        <taxon>Bacteria</taxon>
        <taxon>Pseudomonadati</taxon>
        <taxon>Pseudomonadota</taxon>
        <taxon>Gammaproteobacteria</taxon>
        <taxon>Enterobacterales</taxon>
        <taxon>Enterobacteriaceae</taxon>
        <taxon>Klebsiella/Raoultella group</taxon>
        <taxon>Klebsiella</taxon>
    </lineage>
</organism>